<evidence type="ECO:0000256" key="2">
    <source>
        <dbReference type="ARBA" id="ARBA00010385"/>
    </source>
</evidence>
<feature type="binding site" evidence="11">
    <location>
        <position position="438"/>
    </location>
    <ligand>
        <name>ATP</name>
        <dbReference type="ChEBI" id="CHEBI:30616"/>
    </ligand>
</feature>
<keyword evidence="5 10" id="KW-0317">Glutathione biosynthesis</keyword>
<feature type="binding site" evidence="11">
    <location>
        <position position="225"/>
    </location>
    <ligand>
        <name>substrate</name>
    </ligand>
</feature>
<dbReference type="EMBL" id="ML014115">
    <property type="protein sequence ID" value="RKP04008.1"/>
    <property type="molecule type" value="Genomic_DNA"/>
</dbReference>
<evidence type="ECO:0000313" key="14">
    <source>
        <dbReference type="EMBL" id="RKP04008.1"/>
    </source>
</evidence>
<dbReference type="STRING" id="1555241.A0A4P9XEQ1"/>
<dbReference type="FunFam" id="3.30.1490.50:FF:000002">
    <property type="entry name" value="Glutathione synthetase"/>
    <property type="match status" value="1"/>
</dbReference>
<dbReference type="SUPFAM" id="SSF52440">
    <property type="entry name" value="PreATP-grasp domain"/>
    <property type="match status" value="1"/>
</dbReference>
<keyword evidence="8 10" id="KW-0067">ATP-binding</keyword>
<feature type="domain" description="Glutathione synthase substrate-binding" evidence="13">
    <location>
        <begin position="209"/>
        <end position="316"/>
    </location>
</feature>
<evidence type="ECO:0000256" key="3">
    <source>
        <dbReference type="ARBA" id="ARBA00011738"/>
    </source>
</evidence>
<dbReference type="FunFam" id="3.40.50.1760:FF:000001">
    <property type="entry name" value="Glutathione synthetase"/>
    <property type="match status" value="1"/>
</dbReference>
<feature type="binding site" evidence="11">
    <location>
        <position position="320"/>
    </location>
    <ligand>
        <name>ATP</name>
        <dbReference type="ChEBI" id="CHEBI:30616"/>
    </ligand>
</feature>
<dbReference type="PANTHER" id="PTHR11130:SF0">
    <property type="entry name" value="GLUTATHIONE SYNTHETASE"/>
    <property type="match status" value="1"/>
</dbReference>
<feature type="binding site" evidence="11">
    <location>
        <begin position="412"/>
        <end position="415"/>
    </location>
    <ligand>
        <name>ATP</name>
        <dbReference type="ChEBI" id="CHEBI:30616"/>
    </ligand>
</feature>
<proteinExistence type="inferred from homology"/>
<evidence type="ECO:0000256" key="7">
    <source>
        <dbReference type="ARBA" id="ARBA00022741"/>
    </source>
</evidence>
<dbReference type="Pfam" id="PF03917">
    <property type="entry name" value="GSH_synth_ATP"/>
    <property type="match status" value="1"/>
</dbReference>
<protein>
    <recommendedName>
        <fullName evidence="10">Glutathione synthetase</fullName>
        <shortName evidence="10">GSH-S</shortName>
        <ecNumber evidence="10">6.3.2.3</ecNumber>
    </recommendedName>
</protein>
<keyword evidence="6 10" id="KW-0479">Metal-binding</keyword>
<dbReference type="Gene3D" id="1.10.1080.10">
    <property type="entry name" value="Glutathione Synthetase, Chain A, domain 3"/>
    <property type="match status" value="1"/>
</dbReference>
<dbReference type="InterPro" id="IPR014709">
    <property type="entry name" value="Glutathione_synthase_C_euk"/>
</dbReference>
<keyword evidence="9 10" id="KW-0460">Magnesium</keyword>
<dbReference type="AlphaFoldDB" id="A0A4P9XEQ1"/>
<dbReference type="GO" id="GO:0005829">
    <property type="term" value="C:cytosol"/>
    <property type="evidence" value="ECO:0007669"/>
    <property type="project" value="TreeGrafter"/>
</dbReference>
<evidence type="ECO:0000256" key="10">
    <source>
        <dbReference type="PIRNR" id="PIRNR001558"/>
    </source>
</evidence>
<dbReference type="PANTHER" id="PTHR11130">
    <property type="entry name" value="GLUTATHIONE SYNTHETASE"/>
    <property type="match status" value="1"/>
</dbReference>
<comment type="cofactor">
    <cofactor evidence="10 12">
        <name>Mg(2+)</name>
        <dbReference type="ChEBI" id="CHEBI:18420"/>
    </cofactor>
    <text evidence="10 12">Binds 1 Mg(2+) ion per subunit.</text>
</comment>
<dbReference type="Gene3D" id="3.40.50.1760">
    <property type="entry name" value="Glutathione synthase, substrate-binding domain superfamily, eukaryotic"/>
    <property type="match status" value="1"/>
</dbReference>
<evidence type="ECO:0000259" key="13">
    <source>
        <dbReference type="Pfam" id="PF03199"/>
    </source>
</evidence>
<dbReference type="GO" id="GO:0005524">
    <property type="term" value="F:ATP binding"/>
    <property type="evidence" value="ECO:0007669"/>
    <property type="project" value="UniProtKB-UniRule"/>
</dbReference>
<comment type="pathway">
    <text evidence="1 10">Sulfur metabolism; glutathione biosynthesis; glutathione from L-cysteine and L-glutamate: step 2/2.</text>
</comment>
<dbReference type="InterPro" id="IPR016185">
    <property type="entry name" value="PreATP-grasp_dom_sf"/>
</dbReference>
<dbReference type="GO" id="GO:0043295">
    <property type="term" value="F:glutathione binding"/>
    <property type="evidence" value="ECO:0007669"/>
    <property type="project" value="UniProtKB-UniRule"/>
</dbReference>
<comment type="subunit">
    <text evidence="3">Homodimer.</text>
</comment>
<dbReference type="GO" id="GO:0000287">
    <property type="term" value="F:magnesium ion binding"/>
    <property type="evidence" value="ECO:0007669"/>
    <property type="project" value="UniProtKB-UniRule"/>
</dbReference>
<dbReference type="InterPro" id="IPR005615">
    <property type="entry name" value="Glutathione_synthase"/>
</dbReference>
<dbReference type="InterPro" id="IPR014049">
    <property type="entry name" value="Glutathione_synthase_N_euk"/>
</dbReference>
<comment type="catalytic activity">
    <reaction evidence="10">
        <text>gamma-L-glutamyl-L-cysteine + glycine + ATP = glutathione + ADP + phosphate + H(+)</text>
        <dbReference type="Rhea" id="RHEA:13557"/>
        <dbReference type="ChEBI" id="CHEBI:15378"/>
        <dbReference type="ChEBI" id="CHEBI:30616"/>
        <dbReference type="ChEBI" id="CHEBI:43474"/>
        <dbReference type="ChEBI" id="CHEBI:57305"/>
        <dbReference type="ChEBI" id="CHEBI:57925"/>
        <dbReference type="ChEBI" id="CHEBI:58173"/>
        <dbReference type="ChEBI" id="CHEBI:456216"/>
        <dbReference type="EC" id="6.3.2.3"/>
    </reaction>
</comment>
<evidence type="ECO:0000256" key="9">
    <source>
        <dbReference type="ARBA" id="ARBA00022842"/>
    </source>
</evidence>
<organism evidence="14 15">
    <name type="scientific">Caulochytrium protostelioides</name>
    <dbReference type="NCBI Taxonomy" id="1555241"/>
    <lineage>
        <taxon>Eukaryota</taxon>
        <taxon>Fungi</taxon>
        <taxon>Fungi incertae sedis</taxon>
        <taxon>Chytridiomycota</taxon>
        <taxon>Chytridiomycota incertae sedis</taxon>
        <taxon>Chytridiomycetes</taxon>
        <taxon>Caulochytriales</taxon>
        <taxon>Caulochytriaceae</taxon>
        <taxon>Caulochytrium</taxon>
    </lineage>
</organism>
<evidence type="ECO:0000256" key="8">
    <source>
        <dbReference type="ARBA" id="ARBA00022840"/>
    </source>
</evidence>
<evidence type="ECO:0000256" key="11">
    <source>
        <dbReference type="PIRSR" id="PIRSR001558-1"/>
    </source>
</evidence>
<evidence type="ECO:0000256" key="12">
    <source>
        <dbReference type="PIRSR" id="PIRSR001558-2"/>
    </source>
</evidence>
<dbReference type="Proteomes" id="UP000274922">
    <property type="component" value="Unassembled WGS sequence"/>
</dbReference>
<dbReference type="PIRSF" id="PIRSF001558">
    <property type="entry name" value="GSHase"/>
    <property type="match status" value="1"/>
</dbReference>
<dbReference type="EC" id="6.3.2.3" evidence="10"/>
<dbReference type="Gene3D" id="3.30.1490.50">
    <property type="match status" value="1"/>
</dbReference>
<evidence type="ECO:0000256" key="1">
    <source>
        <dbReference type="ARBA" id="ARBA00004965"/>
    </source>
</evidence>
<dbReference type="InterPro" id="IPR014042">
    <property type="entry name" value="Glutathione_synthase_a-hlx"/>
</dbReference>
<keyword evidence="15" id="KW-1185">Reference proteome</keyword>
<feature type="binding site" evidence="12">
    <location>
        <position position="383"/>
    </location>
    <ligand>
        <name>Mg(2+)</name>
        <dbReference type="ChEBI" id="CHEBI:18420"/>
    </ligand>
</feature>
<comment type="similarity">
    <text evidence="2 10">Belongs to the eukaryotic GSH synthase family.</text>
</comment>
<dbReference type="InterPro" id="IPR004887">
    <property type="entry name" value="GSH_synth_subst-bd"/>
</dbReference>
<feature type="binding site" evidence="11">
    <location>
        <position position="390"/>
    </location>
    <ligand>
        <name>ATP</name>
        <dbReference type="ChEBI" id="CHEBI:30616"/>
    </ligand>
</feature>
<evidence type="ECO:0000256" key="4">
    <source>
        <dbReference type="ARBA" id="ARBA00022598"/>
    </source>
</evidence>
<dbReference type="SUPFAM" id="SSF56059">
    <property type="entry name" value="Glutathione synthetase ATP-binding domain-like"/>
    <property type="match status" value="1"/>
</dbReference>
<name>A0A4P9XEQ1_9FUNG</name>
<feature type="binding site" evidence="11">
    <location>
        <position position="463"/>
    </location>
    <ligand>
        <name>substrate</name>
    </ligand>
</feature>
<reference evidence="15" key="1">
    <citation type="journal article" date="2018" name="Nat. Microbiol.">
        <title>Leveraging single-cell genomics to expand the fungal tree of life.</title>
        <authorList>
            <person name="Ahrendt S.R."/>
            <person name="Quandt C.A."/>
            <person name="Ciobanu D."/>
            <person name="Clum A."/>
            <person name="Salamov A."/>
            <person name="Andreopoulos B."/>
            <person name="Cheng J.F."/>
            <person name="Woyke T."/>
            <person name="Pelin A."/>
            <person name="Henrissat B."/>
            <person name="Reynolds N.K."/>
            <person name="Benny G.L."/>
            <person name="Smith M.E."/>
            <person name="James T.Y."/>
            <person name="Grigoriev I.V."/>
        </authorList>
    </citation>
    <scope>NUCLEOTIDE SEQUENCE [LARGE SCALE GENOMIC DNA]</scope>
    <source>
        <strain evidence="15">ATCC 52028</strain>
    </source>
</reference>
<feature type="binding site" evidence="11">
    <location>
        <position position="471"/>
    </location>
    <ligand>
        <name>ATP</name>
        <dbReference type="ChEBI" id="CHEBI:30616"/>
    </ligand>
</feature>
<dbReference type="Pfam" id="PF03199">
    <property type="entry name" value="GSH_synthase"/>
    <property type="match status" value="1"/>
</dbReference>
<dbReference type="Gene3D" id="3.30.1490.80">
    <property type="match status" value="1"/>
</dbReference>
<dbReference type="Gene3D" id="3.30.470.20">
    <property type="entry name" value="ATP-grasp fold, B domain"/>
    <property type="match status" value="1"/>
</dbReference>
<sequence length="492" mass="54151">MVDAAIRHGLLYRAKLPAGTPGIAYENTHAPFTLFPTLFPQALFEQAAQLQPLQQQLLLNQARDSEWFASVLDPMVATDPFTSRLYALWKACYVAATPKQTTAFGIFRSDYLLQDAAGGGAKIHDLATWQAALPRLSLHQVEFNTIAASFANLSERVGRVHDYLRQLMPSIPACRPALSHVGAPPRQDVTRAVADGFAEAHRRYGVPQAVVLMVVQPNERNAFDQRYTEHEVLARHGIQTLRATLADVARSATLVGPEDRLMVPDTLADGAMKEVAIVYFRAGYAPTDYPTEAEWEARRRIEQSYAITCPNLGYHLLGSKKFQQVLAMPGVLERFLDDPATEAAAVRACFAGLYPLDDTAAGQAAFEAACTQPERYVLKPSREGGGNNLYGEAMVDFLRSASPEVRASYILMDLIQAPHLRNVVVRDGRWTRADVVSELGVYGYTIAEQGRLVKNEVCGYLMRTKTSDAQEGGVAAGYAFLDTPCFVPLRTL</sequence>
<feature type="binding site" evidence="11">
    <location>
        <position position="465"/>
    </location>
    <ligand>
        <name>ATP</name>
        <dbReference type="ChEBI" id="CHEBI:30616"/>
    </ligand>
</feature>
<dbReference type="InterPro" id="IPR037013">
    <property type="entry name" value="GSH-S_sub-bd_sf"/>
</dbReference>
<dbReference type="NCBIfam" id="TIGR01986">
    <property type="entry name" value="glut_syn_euk"/>
    <property type="match status" value="1"/>
</dbReference>
<keyword evidence="4 10" id="KW-0436">Ligase</keyword>
<gene>
    <name evidence="14" type="ORF">CXG81DRAFT_8841</name>
</gene>
<dbReference type="GO" id="GO:0004363">
    <property type="term" value="F:glutathione synthase activity"/>
    <property type="evidence" value="ECO:0007669"/>
    <property type="project" value="UniProtKB-UniRule"/>
</dbReference>
<feature type="binding site" evidence="11">
    <location>
        <begin position="379"/>
        <end position="388"/>
    </location>
    <ligand>
        <name>ATP</name>
        <dbReference type="ChEBI" id="CHEBI:30616"/>
    </ligand>
</feature>
<dbReference type="OrthoDB" id="2020073at2759"/>
<evidence type="ECO:0000256" key="6">
    <source>
        <dbReference type="ARBA" id="ARBA00022723"/>
    </source>
</evidence>
<evidence type="ECO:0000313" key="15">
    <source>
        <dbReference type="Proteomes" id="UP000274922"/>
    </source>
</evidence>
<evidence type="ECO:0000256" key="5">
    <source>
        <dbReference type="ARBA" id="ARBA00022684"/>
    </source>
</evidence>
<keyword evidence="7 10" id="KW-0547">Nucleotide-binding</keyword>
<accession>A0A4P9XEQ1</accession>
<dbReference type="UniPathway" id="UPA00142">
    <property type="reaction ID" value="UER00210"/>
</dbReference>